<evidence type="ECO:0000313" key="3">
    <source>
        <dbReference type="EMBL" id="MBB4014093.1"/>
    </source>
</evidence>
<comment type="caution">
    <text evidence="3">The sequence shown here is derived from an EMBL/GenBank/DDBJ whole genome shotgun (WGS) entry which is preliminary data.</text>
</comment>
<dbReference type="NCBIfam" id="NF035944">
    <property type="entry name" value="PEPxxWA-CTERM"/>
    <property type="match status" value="1"/>
</dbReference>
<feature type="transmembrane region" description="Helical" evidence="1">
    <location>
        <begin position="48"/>
        <end position="65"/>
    </location>
</feature>
<reference evidence="3 4" key="1">
    <citation type="submission" date="2020-08" db="EMBL/GenBank/DDBJ databases">
        <title>Genomic Encyclopedia of Type Strains, Phase IV (KMG-IV): sequencing the most valuable type-strain genomes for metagenomic binning, comparative biology and taxonomic classification.</title>
        <authorList>
            <person name="Goeker M."/>
        </authorList>
    </citation>
    <scope>NUCLEOTIDE SEQUENCE [LARGE SCALE GENOMIC DNA]</scope>
    <source>
        <strain evidence="3 4">DSM 106739</strain>
    </source>
</reference>
<evidence type="ECO:0000259" key="2">
    <source>
        <dbReference type="Pfam" id="PF07589"/>
    </source>
</evidence>
<dbReference type="Proteomes" id="UP000561045">
    <property type="component" value="Unassembled WGS sequence"/>
</dbReference>
<keyword evidence="1" id="KW-1133">Transmembrane helix</keyword>
<dbReference type="RefSeq" id="WP_183635985.1">
    <property type="nucleotide sequence ID" value="NZ_BAABLE010000005.1"/>
</dbReference>
<evidence type="ECO:0000313" key="4">
    <source>
        <dbReference type="Proteomes" id="UP000561045"/>
    </source>
</evidence>
<keyword evidence="1" id="KW-0472">Membrane</keyword>
<protein>
    <recommendedName>
        <fullName evidence="2">Ice-binding protein C-terminal domain-containing protein</fullName>
    </recommendedName>
</protein>
<evidence type="ECO:0000256" key="1">
    <source>
        <dbReference type="SAM" id="Phobius"/>
    </source>
</evidence>
<keyword evidence="4" id="KW-1185">Reference proteome</keyword>
<keyword evidence="1" id="KW-0812">Transmembrane</keyword>
<dbReference type="AlphaFoldDB" id="A0A840BN77"/>
<dbReference type="Pfam" id="PF07589">
    <property type="entry name" value="PEP-CTERM"/>
    <property type="match status" value="1"/>
</dbReference>
<accession>A0A840BN77</accession>
<dbReference type="InterPro" id="IPR013424">
    <property type="entry name" value="Ice-binding_C"/>
</dbReference>
<dbReference type="EMBL" id="JACIET010000002">
    <property type="protein sequence ID" value="MBB4014093.1"/>
    <property type="molecule type" value="Genomic_DNA"/>
</dbReference>
<gene>
    <name evidence="3" type="ORF">GGR36_003439</name>
</gene>
<feature type="domain" description="Ice-binding protein C-terminal" evidence="2">
    <location>
        <begin position="44"/>
        <end position="68"/>
    </location>
</feature>
<organism evidence="3 4">
    <name type="scientific">Niveibacterium umoris</name>
    <dbReference type="NCBI Taxonomy" id="1193620"/>
    <lineage>
        <taxon>Bacteria</taxon>
        <taxon>Pseudomonadati</taxon>
        <taxon>Pseudomonadota</taxon>
        <taxon>Betaproteobacteria</taxon>
        <taxon>Rhodocyclales</taxon>
        <taxon>Rhodocyclaceae</taxon>
        <taxon>Niveibacterium</taxon>
    </lineage>
</organism>
<sequence>MGEFVGGEGEYGTPFLISALNDQGQILTTRYPPAGQSLVLLTAAVPEPSGWTLMLCGIGMIGAIARRRSALR</sequence>
<name>A0A840BN77_9RHOO</name>
<proteinExistence type="predicted"/>